<reference evidence="1 2" key="1">
    <citation type="submission" date="2023-11" db="EMBL/GenBank/DDBJ databases">
        <title>Halocaridina rubra genome assembly.</title>
        <authorList>
            <person name="Smith C."/>
        </authorList>
    </citation>
    <scope>NUCLEOTIDE SEQUENCE [LARGE SCALE GENOMIC DNA]</scope>
    <source>
        <strain evidence="1">EP-1</strain>
        <tissue evidence="1">Whole</tissue>
    </source>
</reference>
<keyword evidence="2" id="KW-1185">Reference proteome</keyword>
<protein>
    <submittedName>
        <fullName evidence="1">Uncharacterized protein</fullName>
    </submittedName>
</protein>
<organism evidence="1 2">
    <name type="scientific">Halocaridina rubra</name>
    <name type="common">Hawaiian red shrimp</name>
    <dbReference type="NCBI Taxonomy" id="373956"/>
    <lineage>
        <taxon>Eukaryota</taxon>
        <taxon>Metazoa</taxon>
        <taxon>Ecdysozoa</taxon>
        <taxon>Arthropoda</taxon>
        <taxon>Crustacea</taxon>
        <taxon>Multicrustacea</taxon>
        <taxon>Malacostraca</taxon>
        <taxon>Eumalacostraca</taxon>
        <taxon>Eucarida</taxon>
        <taxon>Decapoda</taxon>
        <taxon>Pleocyemata</taxon>
        <taxon>Caridea</taxon>
        <taxon>Atyoidea</taxon>
        <taxon>Atyidae</taxon>
        <taxon>Halocaridina</taxon>
    </lineage>
</organism>
<name>A0AAN8XGI7_HALRR</name>
<dbReference type="EMBL" id="JAXCGZ010002465">
    <property type="protein sequence ID" value="KAK7083862.1"/>
    <property type="molecule type" value="Genomic_DNA"/>
</dbReference>
<dbReference type="Proteomes" id="UP001381693">
    <property type="component" value="Unassembled WGS sequence"/>
</dbReference>
<evidence type="ECO:0000313" key="1">
    <source>
        <dbReference type="EMBL" id="KAK7083862.1"/>
    </source>
</evidence>
<evidence type="ECO:0000313" key="2">
    <source>
        <dbReference type="Proteomes" id="UP001381693"/>
    </source>
</evidence>
<accession>A0AAN8XGI7</accession>
<dbReference type="AlphaFoldDB" id="A0AAN8XGI7"/>
<comment type="caution">
    <text evidence="1">The sequence shown here is derived from an EMBL/GenBank/DDBJ whole genome shotgun (WGS) entry which is preliminary data.</text>
</comment>
<sequence length="74" mass="8598">DISFNLRTYTIPLLDVSLQEQKFTETGTTNLLLSYPSQSPLTKQKKGLKYDQDKYKPSSFLRMTMFNVSQFDPI</sequence>
<proteinExistence type="predicted"/>
<gene>
    <name evidence="1" type="ORF">SK128_009335</name>
</gene>
<feature type="non-terminal residue" evidence="1">
    <location>
        <position position="1"/>
    </location>
</feature>